<dbReference type="GO" id="GO:0030956">
    <property type="term" value="C:glutamyl-tRNA(Gln) amidotransferase complex"/>
    <property type="evidence" value="ECO:0007669"/>
    <property type="project" value="TreeGrafter"/>
</dbReference>
<reference evidence="3" key="2">
    <citation type="submission" date="2019-11" db="UniProtKB">
        <authorList>
            <consortium name="WormBaseParasite"/>
        </authorList>
    </citation>
    <scope>IDENTIFICATION</scope>
</reference>
<dbReference type="GO" id="GO:0032543">
    <property type="term" value="P:mitochondrial translation"/>
    <property type="evidence" value="ECO:0007669"/>
    <property type="project" value="TreeGrafter"/>
</dbReference>
<dbReference type="PANTHER" id="PTHR15004">
    <property type="entry name" value="GLUTAMYL-TRNA(GLN) AMIDOTRANSFERASE SUBUNIT C, MITOCHONDRIAL"/>
    <property type="match status" value="1"/>
</dbReference>
<dbReference type="InterPro" id="IPR003837">
    <property type="entry name" value="GatC"/>
</dbReference>
<dbReference type="WBParaSite" id="MCU_010671-RA">
    <property type="protein sequence ID" value="MCU_010671-RA"/>
    <property type="gene ID" value="MCU_010671"/>
</dbReference>
<dbReference type="STRING" id="53468.A0A0R3U8R9"/>
<dbReference type="SUPFAM" id="SSF141000">
    <property type="entry name" value="Glu-tRNAGln amidotransferase C subunit"/>
    <property type="match status" value="1"/>
</dbReference>
<proteinExistence type="predicted"/>
<gene>
    <name evidence="1" type="ORF">MCOS_LOCUS3294</name>
</gene>
<keyword evidence="2" id="KW-1185">Reference proteome</keyword>
<dbReference type="GO" id="GO:0070681">
    <property type="term" value="P:glutaminyl-tRNAGln biosynthesis via transamidation"/>
    <property type="evidence" value="ECO:0007669"/>
    <property type="project" value="TreeGrafter"/>
</dbReference>
<dbReference type="EMBL" id="UXSR01000718">
    <property type="protein sequence ID" value="VDD77291.1"/>
    <property type="molecule type" value="Genomic_DNA"/>
</dbReference>
<dbReference type="GO" id="GO:0005739">
    <property type="term" value="C:mitochondrion"/>
    <property type="evidence" value="ECO:0007669"/>
    <property type="project" value="TreeGrafter"/>
</dbReference>
<evidence type="ECO:0000313" key="1">
    <source>
        <dbReference type="EMBL" id="VDD77291.1"/>
    </source>
</evidence>
<dbReference type="GO" id="GO:0006450">
    <property type="term" value="P:regulation of translational fidelity"/>
    <property type="evidence" value="ECO:0007669"/>
    <property type="project" value="InterPro"/>
</dbReference>
<evidence type="ECO:0000313" key="2">
    <source>
        <dbReference type="Proteomes" id="UP000267029"/>
    </source>
</evidence>
<dbReference type="InterPro" id="IPR036113">
    <property type="entry name" value="Asp/Glu-ADT_sf_sub_c"/>
</dbReference>
<accession>A0A0R3U8R9</accession>
<name>A0A0R3U8R9_MESCO</name>
<reference evidence="1 2" key="1">
    <citation type="submission" date="2018-10" db="EMBL/GenBank/DDBJ databases">
        <authorList>
            <consortium name="Pathogen Informatics"/>
        </authorList>
    </citation>
    <scope>NUCLEOTIDE SEQUENCE [LARGE SCALE GENOMIC DNA]</scope>
</reference>
<dbReference type="Proteomes" id="UP000267029">
    <property type="component" value="Unassembled WGS sequence"/>
</dbReference>
<dbReference type="OrthoDB" id="5394539at2759"/>
<evidence type="ECO:0000313" key="3">
    <source>
        <dbReference type="WBParaSite" id="MCU_010671-RA"/>
    </source>
</evidence>
<dbReference type="AlphaFoldDB" id="A0A0R3U8R9"/>
<sequence>MNQVYRILSNRILVIYHQHRNYRFIPEKPVWRWHDDRSPCTDSTIFFIPPEEVPPRTELDDLTVRLLERLSLINFDSEKTKGVLEEAIHFANCLLTPTAFRGISKESVAPMYSLLEDLEVAMDLREDEPLEECQTANHILRHASLTWENYFVAPPGNQPIHPELSTQSHLGKRHD</sequence>
<organism evidence="1 2">
    <name type="scientific">Mesocestoides corti</name>
    <name type="common">Flatworm</name>
    <dbReference type="NCBI Taxonomy" id="53468"/>
    <lineage>
        <taxon>Eukaryota</taxon>
        <taxon>Metazoa</taxon>
        <taxon>Spiralia</taxon>
        <taxon>Lophotrochozoa</taxon>
        <taxon>Platyhelminthes</taxon>
        <taxon>Cestoda</taxon>
        <taxon>Eucestoda</taxon>
        <taxon>Cyclophyllidea</taxon>
        <taxon>Mesocestoididae</taxon>
        <taxon>Mesocestoides</taxon>
    </lineage>
</organism>
<dbReference type="PANTHER" id="PTHR15004:SF0">
    <property type="entry name" value="GLUTAMYL-TRNA(GLN) AMIDOTRANSFERASE SUBUNIT C, MITOCHONDRIAL"/>
    <property type="match status" value="1"/>
</dbReference>
<protein>
    <submittedName>
        <fullName evidence="3">Glutamyl-tRNA(Gln) amidotransferase subunit C, mitochondrial</fullName>
    </submittedName>
</protein>